<accession>A0A2B6U789</accession>
<dbReference type="Proteomes" id="UP000222503">
    <property type="component" value="Unassembled WGS sequence"/>
</dbReference>
<comment type="caution">
    <text evidence="1">The sequence shown here is derived from an EMBL/GenBank/DDBJ whole genome shotgun (WGS) entry which is preliminary data.</text>
</comment>
<proteinExistence type="predicted"/>
<dbReference type="AlphaFoldDB" id="A0A2B6U789"/>
<name>A0A2B6U789_9BACI</name>
<evidence type="ECO:0000313" key="2">
    <source>
        <dbReference type="Proteomes" id="UP000222503"/>
    </source>
</evidence>
<dbReference type="EMBL" id="NUUQ01000015">
    <property type="protein sequence ID" value="PHG62315.1"/>
    <property type="molecule type" value="Genomic_DNA"/>
</dbReference>
<sequence>MNHVTFETIPLKNRIDSLLRLYKCLFYNNCVFLIHLKGYNYFLVHVAIHNEKAIKHMEYYGRLKRAAKIFIP</sequence>
<reference evidence="1 2" key="1">
    <citation type="submission" date="2017-09" db="EMBL/GenBank/DDBJ databases">
        <title>Large-scale bioinformatics analysis of Bacillus genomes uncovers conserved roles of natural products in bacterial physiology.</title>
        <authorList>
            <consortium name="Agbiome Team Llc"/>
            <person name="Bleich R.M."/>
            <person name="Grubbs K.J."/>
            <person name="Santa Maria K.C."/>
            <person name="Allen S.E."/>
            <person name="Farag S."/>
            <person name="Shank E.A."/>
            <person name="Bowers A."/>
        </authorList>
    </citation>
    <scope>NUCLEOTIDE SEQUENCE [LARGE SCALE GENOMIC DNA]</scope>
    <source>
        <strain evidence="1 2">AFS029838</strain>
    </source>
</reference>
<gene>
    <name evidence="1" type="ORF">COI65_11485</name>
</gene>
<organism evidence="1 2">
    <name type="scientific">Bacillus wiedmannii</name>
    <dbReference type="NCBI Taxonomy" id="1890302"/>
    <lineage>
        <taxon>Bacteria</taxon>
        <taxon>Bacillati</taxon>
        <taxon>Bacillota</taxon>
        <taxon>Bacilli</taxon>
        <taxon>Bacillales</taxon>
        <taxon>Bacillaceae</taxon>
        <taxon>Bacillus</taxon>
        <taxon>Bacillus cereus group</taxon>
    </lineage>
</organism>
<evidence type="ECO:0000313" key="1">
    <source>
        <dbReference type="EMBL" id="PHG62315.1"/>
    </source>
</evidence>
<protein>
    <submittedName>
        <fullName evidence="1">Uncharacterized protein</fullName>
    </submittedName>
</protein>